<reference evidence="4" key="1">
    <citation type="journal article" date="2020" name="Stud. Mycol.">
        <title>101 Dothideomycetes genomes: a test case for predicting lifestyles and emergence of pathogens.</title>
        <authorList>
            <person name="Haridas S."/>
            <person name="Albert R."/>
            <person name="Binder M."/>
            <person name="Bloem J."/>
            <person name="Labutti K."/>
            <person name="Salamov A."/>
            <person name="Andreopoulos B."/>
            <person name="Baker S."/>
            <person name="Barry K."/>
            <person name="Bills G."/>
            <person name="Bluhm B."/>
            <person name="Cannon C."/>
            <person name="Castanera R."/>
            <person name="Culley D."/>
            <person name="Daum C."/>
            <person name="Ezra D."/>
            <person name="Gonzalez J."/>
            <person name="Henrissat B."/>
            <person name="Kuo A."/>
            <person name="Liang C."/>
            <person name="Lipzen A."/>
            <person name="Lutzoni F."/>
            <person name="Magnuson J."/>
            <person name="Mondo S."/>
            <person name="Nolan M."/>
            <person name="Ohm R."/>
            <person name="Pangilinan J."/>
            <person name="Park H.-J."/>
            <person name="Ramirez L."/>
            <person name="Alfaro M."/>
            <person name="Sun H."/>
            <person name="Tritt A."/>
            <person name="Yoshinaga Y."/>
            <person name="Zwiers L.-H."/>
            <person name="Turgeon B."/>
            <person name="Goodwin S."/>
            <person name="Spatafora J."/>
            <person name="Crous P."/>
            <person name="Grigoriev I."/>
        </authorList>
    </citation>
    <scope>NUCLEOTIDE SEQUENCE</scope>
    <source>
        <strain evidence="4">CBS 161.51</strain>
    </source>
</reference>
<keyword evidence="5" id="KW-1185">Reference proteome</keyword>
<dbReference type="AlphaFoldDB" id="A0A6A5SZZ9"/>
<dbReference type="CDD" id="cd12148">
    <property type="entry name" value="fungal_TF_MHR"/>
    <property type="match status" value="1"/>
</dbReference>
<accession>A0A6A5SZZ9</accession>
<evidence type="ECO:0000313" key="4">
    <source>
        <dbReference type="EMBL" id="KAF1944036.1"/>
    </source>
</evidence>
<gene>
    <name evidence="4" type="ORF">EJ02DRAFT_399501</name>
</gene>
<evidence type="ECO:0008006" key="6">
    <source>
        <dbReference type="Google" id="ProtNLM"/>
    </source>
</evidence>
<evidence type="ECO:0000256" key="1">
    <source>
        <dbReference type="ARBA" id="ARBA00023015"/>
    </source>
</evidence>
<evidence type="ECO:0000313" key="5">
    <source>
        <dbReference type="Proteomes" id="UP000800038"/>
    </source>
</evidence>
<keyword evidence="1" id="KW-0805">Transcription regulation</keyword>
<proteinExistence type="predicted"/>
<protein>
    <recommendedName>
        <fullName evidence="6">Transcription factor domain-containing protein</fullName>
    </recommendedName>
</protein>
<sequence>MVTCHDELLDSPEGLERLICERVYLTNCGNLRHALVCLRRAATILQLMGLHRYKPQGMAPKLLDPSTRVSIEFTWGHIAYLERYISLLLGLPTSITSARFATDKKSAHQTDAEWFEKTQIDICELIISRNQDRTYDFTTTQNIEGLLNKVAGSMPVQWWKPMEFYPGIGPVDMMSRMISAQMQIIHYNLLTVLHLPFILQPNTLDYVFDYNRETCMYASREVLTRFIYFRSIVQVVYCCRPVDFCAFTAAMTLLLAHLSRSGQTSDEQRVGDRALIEKTLETLDELHRLNDDDLSRETARITRRLLELEKTIGNDGVAYSCQLVKAHHSSQEGADLDPSQGFCLQVPYFGYVSLAAEPRVVRRTAGPEASSFYQYATPHPGQSWLTQQLPLTISQPRFHDSQSHIDLDMPMPEIADSDEWAIQGVDTAFFDMLIGGAGVGGGRGSELGNRDTDWSNRQ</sequence>
<dbReference type="OrthoDB" id="5392779at2759"/>
<evidence type="ECO:0000256" key="3">
    <source>
        <dbReference type="ARBA" id="ARBA00023242"/>
    </source>
</evidence>
<name>A0A6A5SZZ9_9PLEO</name>
<dbReference type="PANTHER" id="PTHR47840:SF1">
    <property type="entry name" value="ZN(II)2CYS6 TRANSCRIPTION FACTOR (EUROFUNG)"/>
    <property type="match status" value="1"/>
</dbReference>
<evidence type="ECO:0000256" key="2">
    <source>
        <dbReference type="ARBA" id="ARBA00023163"/>
    </source>
</evidence>
<dbReference type="EMBL" id="ML976020">
    <property type="protein sequence ID" value="KAF1944036.1"/>
    <property type="molecule type" value="Genomic_DNA"/>
</dbReference>
<dbReference type="Proteomes" id="UP000800038">
    <property type="component" value="Unassembled WGS sequence"/>
</dbReference>
<organism evidence="4 5">
    <name type="scientific">Clathrospora elynae</name>
    <dbReference type="NCBI Taxonomy" id="706981"/>
    <lineage>
        <taxon>Eukaryota</taxon>
        <taxon>Fungi</taxon>
        <taxon>Dikarya</taxon>
        <taxon>Ascomycota</taxon>
        <taxon>Pezizomycotina</taxon>
        <taxon>Dothideomycetes</taxon>
        <taxon>Pleosporomycetidae</taxon>
        <taxon>Pleosporales</taxon>
        <taxon>Diademaceae</taxon>
        <taxon>Clathrospora</taxon>
    </lineage>
</organism>
<keyword evidence="2" id="KW-0804">Transcription</keyword>
<dbReference type="PANTHER" id="PTHR47840">
    <property type="entry name" value="ZN(II)2CYS6 TRANSCRIPTION FACTOR (EUROFUNG)-RELATED"/>
    <property type="match status" value="1"/>
</dbReference>
<keyword evidence="3" id="KW-0539">Nucleus</keyword>